<dbReference type="AlphaFoldDB" id="A0A5D0CKP9"/>
<evidence type="ECO:0000256" key="1">
    <source>
        <dbReference type="ARBA" id="ARBA00022729"/>
    </source>
</evidence>
<name>A0A5D0CKP9_9BACL</name>
<dbReference type="Proteomes" id="UP000325218">
    <property type="component" value="Unassembled WGS sequence"/>
</dbReference>
<gene>
    <name evidence="4" type="ORF">FRY98_22770</name>
</gene>
<dbReference type="Gene3D" id="2.60.40.1240">
    <property type="match status" value="1"/>
</dbReference>
<dbReference type="RefSeq" id="WP_148456447.1">
    <property type="nucleotide sequence ID" value="NZ_VSDO01000005.1"/>
</dbReference>
<dbReference type="Pfam" id="PF11611">
    <property type="entry name" value="DUF4352"/>
    <property type="match status" value="1"/>
</dbReference>
<reference evidence="4 5" key="1">
    <citation type="submission" date="2019-08" db="EMBL/GenBank/DDBJ databases">
        <title>Genome sequencing of Paenibacillus faecis DSM 23593(T).</title>
        <authorList>
            <person name="Kook J.-K."/>
            <person name="Park S.-N."/>
            <person name="Lim Y.K."/>
        </authorList>
    </citation>
    <scope>NUCLEOTIDE SEQUENCE [LARGE SCALE GENOMIC DNA]</scope>
    <source>
        <strain evidence="4 5">DSM 23593</strain>
    </source>
</reference>
<dbReference type="PROSITE" id="PS51257">
    <property type="entry name" value="PROKAR_LIPOPROTEIN"/>
    <property type="match status" value="1"/>
</dbReference>
<protein>
    <submittedName>
        <fullName evidence="4">DUF4352 domain-containing protein</fullName>
    </submittedName>
</protein>
<feature type="domain" description="DUF4352" evidence="3">
    <location>
        <begin position="65"/>
        <end position="185"/>
    </location>
</feature>
<evidence type="ECO:0000256" key="2">
    <source>
        <dbReference type="SAM" id="MobiDB-lite"/>
    </source>
</evidence>
<evidence type="ECO:0000313" key="5">
    <source>
        <dbReference type="Proteomes" id="UP000325218"/>
    </source>
</evidence>
<sequence>MNVLLKRVQTVFFVLFLLSLFSVLIGCTAETPVVVNQDQDSNTSSTNEKETSQEQTAAPEDTIFAIGEKIALGDNVLTVNGFARSQGDNEFDTPKEGHEYIIVEVTIENGGSETISYNPFDFTMQNSQGQILDGAFTLTEQDKQLSSGELAPKGKVNGVIVFEQPKGDTGLQLIYQPNFWNDGKIKIEIK</sequence>
<dbReference type="InterPro" id="IPR029051">
    <property type="entry name" value="DUF4352"/>
</dbReference>
<keyword evidence="1" id="KW-0732">Signal</keyword>
<evidence type="ECO:0000313" key="4">
    <source>
        <dbReference type="EMBL" id="TYA10623.1"/>
    </source>
</evidence>
<evidence type="ECO:0000259" key="3">
    <source>
        <dbReference type="Pfam" id="PF11611"/>
    </source>
</evidence>
<dbReference type="EMBL" id="VSDO01000005">
    <property type="protein sequence ID" value="TYA10623.1"/>
    <property type="molecule type" value="Genomic_DNA"/>
</dbReference>
<comment type="caution">
    <text evidence="4">The sequence shown here is derived from an EMBL/GenBank/DDBJ whole genome shotgun (WGS) entry which is preliminary data.</text>
</comment>
<proteinExistence type="predicted"/>
<organism evidence="4 5">
    <name type="scientific">Paenibacillus faecis</name>
    <dbReference type="NCBI Taxonomy" id="862114"/>
    <lineage>
        <taxon>Bacteria</taxon>
        <taxon>Bacillati</taxon>
        <taxon>Bacillota</taxon>
        <taxon>Bacilli</taxon>
        <taxon>Bacillales</taxon>
        <taxon>Paenibacillaceae</taxon>
        <taxon>Paenibacillus</taxon>
    </lineage>
</organism>
<dbReference type="InterPro" id="IPR029050">
    <property type="entry name" value="Immunoprotect_excell_Ig-like"/>
</dbReference>
<feature type="region of interest" description="Disordered" evidence="2">
    <location>
        <begin position="37"/>
        <end position="59"/>
    </location>
</feature>
<keyword evidence="5" id="KW-1185">Reference proteome</keyword>
<accession>A0A5D0CKP9</accession>
<dbReference type="OrthoDB" id="9794580at2"/>